<proteinExistence type="predicted"/>
<dbReference type="Proteomes" id="UP000013523">
    <property type="component" value="Chromosome"/>
</dbReference>
<organism evidence="1 2">
    <name type="scientific">Clostridium pasteurianum BC1</name>
    <dbReference type="NCBI Taxonomy" id="86416"/>
    <lineage>
        <taxon>Bacteria</taxon>
        <taxon>Bacillati</taxon>
        <taxon>Bacillota</taxon>
        <taxon>Clostridia</taxon>
        <taxon>Eubacteriales</taxon>
        <taxon>Clostridiaceae</taxon>
        <taxon>Clostridium</taxon>
    </lineage>
</organism>
<dbReference type="AlphaFoldDB" id="R4K904"/>
<reference evidence="1 2" key="1">
    <citation type="submission" date="2012-01" db="EMBL/GenBank/DDBJ databases">
        <title>Complete sequence of chromosome of Clostridium pasteurianum BC1.</title>
        <authorList>
            <consortium name="US DOE Joint Genome Institute"/>
            <person name="Lucas S."/>
            <person name="Han J."/>
            <person name="Lapidus A."/>
            <person name="Cheng J.-F."/>
            <person name="Goodwin L."/>
            <person name="Pitluck S."/>
            <person name="Peters L."/>
            <person name="Mikhailova N."/>
            <person name="Teshima H."/>
            <person name="Detter J.C."/>
            <person name="Han C."/>
            <person name="Tapia R."/>
            <person name="Land M."/>
            <person name="Hauser L."/>
            <person name="Kyrpides N."/>
            <person name="Ivanova N."/>
            <person name="Pagani I."/>
            <person name="Dunn J."/>
            <person name="Taghavi S."/>
            <person name="Francis A."/>
            <person name="van der Lelie D."/>
            <person name="Woyke T."/>
        </authorList>
    </citation>
    <scope>NUCLEOTIDE SEQUENCE [LARGE SCALE GENOMIC DNA]</scope>
    <source>
        <strain evidence="1 2">BC1</strain>
    </source>
</reference>
<dbReference type="KEGG" id="cpas:Clopa_3401"/>
<evidence type="ECO:0000313" key="2">
    <source>
        <dbReference type="Proteomes" id="UP000013523"/>
    </source>
</evidence>
<name>R4K904_CLOPA</name>
<dbReference type="RefSeq" id="WP_015616481.1">
    <property type="nucleotide sequence ID" value="NC_021182.1"/>
</dbReference>
<dbReference type="HOGENOM" id="CLU_2804907_0_0_9"/>
<accession>R4K904</accession>
<gene>
    <name evidence="1" type="ORF">Clopa_3401</name>
</gene>
<keyword evidence="2" id="KW-1185">Reference proteome</keyword>
<protein>
    <submittedName>
        <fullName evidence="1">Uncharacterized protein</fullName>
    </submittedName>
</protein>
<evidence type="ECO:0000313" key="1">
    <source>
        <dbReference type="EMBL" id="AGK98196.1"/>
    </source>
</evidence>
<sequence length="67" mass="8154">MNKYQKVINQITKDHLEKTFMPIPFVTTRKAIRKKFKRVTNEYGYKSLRFSTLLKIKQYGKDHEFRA</sequence>
<dbReference type="EMBL" id="CP003261">
    <property type="protein sequence ID" value="AGK98196.1"/>
    <property type="molecule type" value="Genomic_DNA"/>
</dbReference>
<dbReference type="STRING" id="86416.Clopa_3401"/>